<dbReference type="Pfam" id="PF12804">
    <property type="entry name" value="NTP_transf_3"/>
    <property type="match status" value="1"/>
</dbReference>
<evidence type="ECO:0000259" key="3">
    <source>
        <dbReference type="Pfam" id="PF12804"/>
    </source>
</evidence>
<sequence length="216" mass="21403">MPSPDADANAATPSPDADPSAPLPAFDAIVLAGGTASRLDGVSKPDVELAGRRLLDHTLAATAGAGRVVVVAPESVAVPHGVVRTLEDPPHGGPVAGLAAGLAALDGHPAGGTGTAPLLLVLSCDVPFVAGAVPRLLAAAGEGADGACLRDASGYLQWLVAVYRTDALRGRLDALASGRRGSSVRALVAPLRLAAVAARGKEAADVDTWADLDALD</sequence>
<comment type="caution">
    <text evidence="4">The sequence shown here is derived from an EMBL/GenBank/DDBJ whole genome shotgun (WGS) entry which is preliminary data.</text>
</comment>
<dbReference type="AlphaFoldDB" id="A0A7J5ULU1"/>
<keyword evidence="5" id="KW-1185">Reference proteome</keyword>
<dbReference type="PANTHER" id="PTHR19136:SF81">
    <property type="entry name" value="MOLYBDENUM COFACTOR GUANYLYLTRANSFERASE"/>
    <property type="match status" value="1"/>
</dbReference>
<dbReference type="InterPro" id="IPR029044">
    <property type="entry name" value="Nucleotide-diphossugar_trans"/>
</dbReference>
<feature type="region of interest" description="Disordered" evidence="2">
    <location>
        <begin position="1"/>
        <end position="22"/>
    </location>
</feature>
<dbReference type="SUPFAM" id="SSF53448">
    <property type="entry name" value="Nucleotide-diphospho-sugar transferases"/>
    <property type="match status" value="1"/>
</dbReference>
<feature type="domain" description="MobA-like NTP transferase" evidence="3">
    <location>
        <begin position="28"/>
        <end position="184"/>
    </location>
</feature>
<dbReference type="PANTHER" id="PTHR19136">
    <property type="entry name" value="MOLYBDENUM COFACTOR GUANYLYLTRANSFERASE"/>
    <property type="match status" value="1"/>
</dbReference>
<organism evidence="4 5">
    <name type="scientific">Georgenia thermotolerans</name>
    <dbReference type="NCBI Taxonomy" id="527326"/>
    <lineage>
        <taxon>Bacteria</taxon>
        <taxon>Bacillati</taxon>
        <taxon>Actinomycetota</taxon>
        <taxon>Actinomycetes</taxon>
        <taxon>Micrococcales</taxon>
        <taxon>Bogoriellaceae</taxon>
        <taxon>Georgenia</taxon>
    </lineage>
</organism>
<dbReference type="OrthoDB" id="4408226at2"/>
<proteinExistence type="predicted"/>
<evidence type="ECO:0000256" key="2">
    <source>
        <dbReference type="SAM" id="MobiDB-lite"/>
    </source>
</evidence>
<evidence type="ECO:0000313" key="4">
    <source>
        <dbReference type="EMBL" id="KAE8763337.1"/>
    </source>
</evidence>
<gene>
    <name evidence="4" type="ORF">GB883_14710</name>
</gene>
<dbReference type="InterPro" id="IPR025877">
    <property type="entry name" value="MobA-like_NTP_Trfase"/>
</dbReference>
<evidence type="ECO:0000313" key="5">
    <source>
        <dbReference type="Proteomes" id="UP000451860"/>
    </source>
</evidence>
<name>A0A7J5ULU1_9MICO</name>
<dbReference type="EMBL" id="WHJE01000079">
    <property type="protein sequence ID" value="KAE8763337.1"/>
    <property type="molecule type" value="Genomic_DNA"/>
</dbReference>
<protein>
    <submittedName>
        <fullName evidence="4">NTP transferase domain-containing protein</fullName>
    </submittedName>
</protein>
<reference evidence="4 5" key="1">
    <citation type="submission" date="2019-10" db="EMBL/GenBank/DDBJ databases">
        <title>Georgenia wutianyii sp. nov. and Georgenia yuyongxinii sp. nov. isolated from plateau pika (Ochotona curzoniae) in the Qinghai-Tibet plateau of China.</title>
        <authorList>
            <person name="Tian Z."/>
        </authorList>
    </citation>
    <scope>NUCLEOTIDE SEQUENCE [LARGE SCALE GENOMIC DNA]</scope>
    <source>
        <strain evidence="4 5">DSM 21501</strain>
    </source>
</reference>
<dbReference type="Gene3D" id="3.90.550.10">
    <property type="entry name" value="Spore Coat Polysaccharide Biosynthesis Protein SpsA, Chain A"/>
    <property type="match status" value="1"/>
</dbReference>
<keyword evidence="1 4" id="KW-0808">Transferase</keyword>
<dbReference type="Proteomes" id="UP000451860">
    <property type="component" value="Unassembled WGS sequence"/>
</dbReference>
<evidence type="ECO:0000256" key="1">
    <source>
        <dbReference type="ARBA" id="ARBA00022679"/>
    </source>
</evidence>
<accession>A0A7J5ULU1</accession>
<dbReference type="GO" id="GO:0016779">
    <property type="term" value="F:nucleotidyltransferase activity"/>
    <property type="evidence" value="ECO:0007669"/>
    <property type="project" value="UniProtKB-ARBA"/>
</dbReference>